<feature type="domain" description="Glyceraldehyde 3-phosphate dehydrogenase NAD(P) binding" evidence="8">
    <location>
        <begin position="1"/>
        <end position="145"/>
    </location>
</feature>
<feature type="site" description="Activates thiol group during catalysis" evidence="6">
    <location>
        <position position="172"/>
    </location>
</feature>
<feature type="binding site" evidence="4">
    <location>
        <position position="175"/>
    </location>
    <ligand>
        <name>D-glyceraldehyde 3-phosphate</name>
        <dbReference type="ChEBI" id="CHEBI:59776"/>
    </ligand>
</feature>
<dbReference type="EMBL" id="CP041666">
    <property type="protein sequence ID" value="QDP42128.1"/>
    <property type="molecule type" value="Genomic_DNA"/>
</dbReference>
<dbReference type="InterPro" id="IPR036291">
    <property type="entry name" value="NAD(P)-bd_dom_sf"/>
</dbReference>
<evidence type="ECO:0000256" key="6">
    <source>
        <dbReference type="PIRSR" id="PIRSR000149-4"/>
    </source>
</evidence>
<dbReference type="FunFam" id="3.40.50.720:FF:000001">
    <property type="entry name" value="Glyceraldehyde-3-phosphate dehydrogenase"/>
    <property type="match status" value="1"/>
</dbReference>
<dbReference type="SUPFAM" id="SSF55347">
    <property type="entry name" value="Glyceraldehyde-3-phosphate dehydrogenase-like, C-terminal domain"/>
    <property type="match status" value="1"/>
</dbReference>
<dbReference type="GO" id="GO:0051287">
    <property type="term" value="F:NAD binding"/>
    <property type="evidence" value="ECO:0007669"/>
    <property type="project" value="InterPro"/>
</dbReference>
<dbReference type="SUPFAM" id="SSF51735">
    <property type="entry name" value="NAD(P)-binding Rossmann-fold domains"/>
    <property type="match status" value="1"/>
</dbReference>
<sequence length="336" mass="37227">MGRIGRLLVRAIMSNPVMRKELKAINSTYPAETIAHLLKYDSVHGTWDVDIQATEHSITINESVLQVAYSREPEKIPWKDFGVDLVIDSTGKFNHRAGAEKHTEAGASTVLITAPGQEMDQTVVMGVNHQMYNPEKDRFLSAASCTTNCVVPILKVLDEAFSIKRGWVTTVHSYTSDQNHLDNPHKDLRRARSCTQSIIPTTTGIGKALQGVFPHLASKLEGTAIRVPTEDVSLLDLTIEVDRKTTVKEVKKMFIQAAEGSLAGILDWTDIPLVSTDYIGASMSAIIDGPSVKVRGNQLKILAWYDNEWAYATRVMELADYIQKERYASGNLQKSS</sequence>
<dbReference type="KEGG" id="aqt:FN924_06975"/>
<dbReference type="CDD" id="cd18126">
    <property type="entry name" value="GAPDH_I_C"/>
    <property type="match status" value="1"/>
</dbReference>
<evidence type="ECO:0000256" key="2">
    <source>
        <dbReference type="ARBA" id="ARBA00023002"/>
    </source>
</evidence>
<dbReference type="GO" id="GO:0006006">
    <property type="term" value="P:glucose metabolic process"/>
    <property type="evidence" value="ECO:0007669"/>
    <property type="project" value="InterPro"/>
</dbReference>
<dbReference type="GO" id="GO:0050661">
    <property type="term" value="F:NADP binding"/>
    <property type="evidence" value="ECO:0007669"/>
    <property type="project" value="InterPro"/>
</dbReference>
<keyword evidence="5" id="KW-0520">NAD</keyword>
<dbReference type="NCBIfam" id="TIGR01534">
    <property type="entry name" value="GAPDH-I"/>
    <property type="match status" value="1"/>
</dbReference>
<dbReference type="AlphaFoldDB" id="A0A516KL63"/>
<evidence type="ECO:0000256" key="4">
    <source>
        <dbReference type="PIRSR" id="PIRSR000149-2"/>
    </source>
</evidence>
<dbReference type="InterPro" id="IPR020831">
    <property type="entry name" value="GlycerAld/Erythrose_P_DH"/>
</dbReference>
<dbReference type="InterPro" id="IPR020828">
    <property type="entry name" value="GlycerAld_3-P_DH_NAD(P)-bd"/>
</dbReference>
<evidence type="ECO:0000313" key="9">
    <source>
        <dbReference type="EMBL" id="QDP42128.1"/>
    </source>
</evidence>
<reference evidence="9 10" key="1">
    <citation type="submission" date="2019-07" db="EMBL/GenBank/DDBJ databases">
        <authorList>
            <person name="Li J."/>
        </authorList>
    </citation>
    <scope>NUCLEOTIDE SEQUENCE [LARGE SCALE GENOMIC DNA]</scope>
    <source>
        <strain evidence="9 10">TKL69</strain>
    </source>
</reference>
<dbReference type="OrthoDB" id="9803304at2"/>
<dbReference type="Pfam" id="PF02800">
    <property type="entry name" value="Gp_dh_C"/>
    <property type="match status" value="1"/>
</dbReference>
<dbReference type="PRINTS" id="PR00078">
    <property type="entry name" value="G3PDHDRGNASE"/>
</dbReference>
<protein>
    <submittedName>
        <fullName evidence="9">Type I glyceraldehyde-3-phosphate dehydrogenase</fullName>
    </submittedName>
</protein>
<dbReference type="GO" id="GO:0016620">
    <property type="term" value="F:oxidoreductase activity, acting on the aldehyde or oxo group of donors, NAD or NADP as acceptor"/>
    <property type="evidence" value="ECO:0007669"/>
    <property type="project" value="InterPro"/>
</dbReference>
<feature type="binding site" evidence="5">
    <location>
        <position position="71"/>
    </location>
    <ligand>
        <name>NAD(+)</name>
        <dbReference type="ChEBI" id="CHEBI:57540"/>
    </ligand>
</feature>
<feature type="binding site" evidence="4">
    <location>
        <begin position="144"/>
        <end position="146"/>
    </location>
    <ligand>
        <name>D-glyceraldehyde 3-phosphate</name>
        <dbReference type="ChEBI" id="CHEBI:59776"/>
    </ligand>
</feature>
<dbReference type="Gene3D" id="3.40.50.720">
    <property type="entry name" value="NAD(P)-binding Rossmann-like Domain"/>
    <property type="match status" value="1"/>
</dbReference>
<keyword evidence="10" id="KW-1185">Reference proteome</keyword>
<dbReference type="Gene3D" id="3.30.360.10">
    <property type="entry name" value="Dihydrodipicolinate Reductase, domain 2"/>
    <property type="match status" value="1"/>
</dbReference>
<dbReference type="PIRSF" id="PIRSF000149">
    <property type="entry name" value="GAP_DH"/>
    <property type="match status" value="1"/>
</dbReference>
<feature type="binding site" evidence="4">
    <location>
        <position position="226"/>
    </location>
    <ligand>
        <name>D-glyceraldehyde 3-phosphate</name>
        <dbReference type="ChEBI" id="CHEBI:59776"/>
    </ligand>
</feature>
<proteinExistence type="inferred from homology"/>
<dbReference type="SMART" id="SM00846">
    <property type="entry name" value="Gp_dh_N"/>
    <property type="match status" value="1"/>
</dbReference>
<dbReference type="PANTHER" id="PTHR43148">
    <property type="entry name" value="GLYCERALDEHYDE-3-PHOSPHATE DEHYDROGENASE 2"/>
    <property type="match status" value="1"/>
</dbReference>
<keyword evidence="2" id="KW-0560">Oxidoreductase</keyword>
<name>A0A516KL63_9BACI</name>
<organism evidence="9 10">
    <name type="scientific">Radiobacillus deserti</name>
    <dbReference type="NCBI Taxonomy" id="2594883"/>
    <lineage>
        <taxon>Bacteria</taxon>
        <taxon>Bacillati</taxon>
        <taxon>Bacillota</taxon>
        <taxon>Bacilli</taxon>
        <taxon>Bacillales</taxon>
        <taxon>Bacillaceae</taxon>
        <taxon>Radiobacillus</taxon>
    </lineage>
</organism>
<feature type="binding site" evidence="5">
    <location>
        <begin position="3"/>
        <end position="4"/>
    </location>
    <ligand>
        <name>NAD(+)</name>
        <dbReference type="ChEBI" id="CHEBI:57540"/>
    </ligand>
</feature>
<evidence type="ECO:0000256" key="1">
    <source>
        <dbReference type="ARBA" id="ARBA00007406"/>
    </source>
</evidence>
<feature type="binding site" evidence="5">
    <location>
        <position position="307"/>
    </location>
    <ligand>
        <name>NAD(+)</name>
        <dbReference type="ChEBI" id="CHEBI:57540"/>
    </ligand>
</feature>
<keyword evidence="5" id="KW-0547">Nucleotide-binding</keyword>
<evidence type="ECO:0000256" key="5">
    <source>
        <dbReference type="PIRSR" id="PIRSR000149-3"/>
    </source>
</evidence>
<evidence type="ECO:0000256" key="3">
    <source>
        <dbReference type="PIRSR" id="PIRSR000149-1"/>
    </source>
</evidence>
<evidence type="ECO:0000256" key="7">
    <source>
        <dbReference type="RuleBase" id="RU000397"/>
    </source>
</evidence>
<dbReference type="Proteomes" id="UP000315215">
    <property type="component" value="Chromosome"/>
</dbReference>
<dbReference type="Pfam" id="PF00044">
    <property type="entry name" value="Gp_dh_N"/>
    <property type="match status" value="1"/>
</dbReference>
<gene>
    <name evidence="9" type="primary">gap</name>
    <name evidence="9" type="ORF">FN924_06975</name>
</gene>
<evidence type="ECO:0000259" key="8">
    <source>
        <dbReference type="SMART" id="SM00846"/>
    </source>
</evidence>
<feature type="active site" description="Nucleophile" evidence="3">
    <location>
        <position position="145"/>
    </location>
</feature>
<feature type="binding site" evidence="4">
    <location>
        <begin position="203"/>
        <end position="204"/>
    </location>
    <ligand>
        <name>D-glyceraldehyde 3-phosphate</name>
        <dbReference type="ChEBI" id="CHEBI:59776"/>
    </ligand>
</feature>
<dbReference type="FunFam" id="3.30.360.10:FF:000002">
    <property type="entry name" value="Glyceraldehyde-3-phosphate dehydrogenase"/>
    <property type="match status" value="1"/>
</dbReference>
<evidence type="ECO:0000313" key="10">
    <source>
        <dbReference type="Proteomes" id="UP000315215"/>
    </source>
</evidence>
<accession>A0A516KL63</accession>
<dbReference type="InterPro" id="IPR006424">
    <property type="entry name" value="Glyceraldehyde-3-P_DH_1"/>
</dbReference>
<dbReference type="CDD" id="cd05214">
    <property type="entry name" value="GAPDH_I_N"/>
    <property type="match status" value="1"/>
</dbReference>
<dbReference type="InterPro" id="IPR020829">
    <property type="entry name" value="GlycerAld_3-P_DH_cat"/>
</dbReference>
<comment type="similarity">
    <text evidence="1 7">Belongs to the glyceraldehyde-3-phosphate dehydrogenase family.</text>
</comment>
<feature type="binding site" evidence="5">
    <location>
        <position position="113"/>
    </location>
    <ligand>
        <name>NAD(+)</name>
        <dbReference type="ChEBI" id="CHEBI:57540"/>
    </ligand>
</feature>